<dbReference type="GO" id="GO:0005634">
    <property type="term" value="C:nucleus"/>
    <property type="evidence" value="ECO:0007669"/>
    <property type="project" value="TreeGrafter"/>
</dbReference>
<evidence type="ECO:0000313" key="2">
    <source>
        <dbReference type="Proteomes" id="UP000752696"/>
    </source>
</evidence>
<protein>
    <recommendedName>
        <fullName evidence="3">Ran-GTPase activating protein 1 C-terminal domain-containing protein</fullName>
    </recommendedName>
</protein>
<dbReference type="Gene3D" id="3.80.10.10">
    <property type="entry name" value="Ribonuclease Inhibitor"/>
    <property type="match status" value="1"/>
</dbReference>
<dbReference type="Pfam" id="PF13516">
    <property type="entry name" value="LRR_6"/>
    <property type="match status" value="4"/>
</dbReference>
<sequence>KRRIPVNEEDPCLAEETLPVHHIPLEIILPQFTRLTEIRINFGLVYTNDGFEWRDFEISIEDCVGLGRGIKACPRLKKFTLTRSNLDRPRVAALLQGMLENDSIEEMDFSHCKLADKGAQAVGEFLCQKKKKNIKTLHLANNEIGAEGVAGIVYALLKTEDATLQHLNLKLNPLLDDGAFHMCAFALAFVTVSDLLRSKSLQVLDVSACGIQTAGGAALAQVFTSINWRVVRNSVEKRSVYSGIRGSNVQLLQAIGILYPRERIQ</sequence>
<dbReference type="PANTHER" id="PTHR24113:SF15">
    <property type="entry name" value="NACHT DOMAIN-CONTAINING PROTEIN"/>
    <property type="match status" value="1"/>
</dbReference>
<accession>A0A6V7H3P2</accession>
<evidence type="ECO:0000313" key="1">
    <source>
        <dbReference type="EMBL" id="CAD1474237.1"/>
    </source>
</evidence>
<dbReference type="SUPFAM" id="SSF52047">
    <property type="entry name" value="RNI-like"/>
    <property type="match status" value="1"/>
</dbReference>
<keyword evidence="2" id="KW-1185">Reference proteome</keyword>
<dbReference type="GO" id="GO:0048471">
    <property type="term" value="C:perinuclear region of cytoplasm"/>
    <property type="evidence" value="ECO:0007669"/>
    <property type="project" value="TreeGrafter"/>
</dbReference>
<dbReference type="OrthoDB" id="341587at2759"/>
<organism evidence="1 2">
    <name type="scientific">Heterotrigona itama</name>
    <dbReference type="NCBI Taxonomy" id="395501"/>
    <lineage>
        <taxon>Eukaryota</taxon>
        <taxon>Metazoa</taxon>
        <taxon>Ecdysozoa</taxon>
        <taxon>Arthropoda</taxon>
        <taxon>Hexapoda</taxon>
        <taxon>Insecta</taxon>
        <taxon>Pterygota</taxon>
        <taxon>Neoptera</taxon>
        <taxon>Endopterygota</taxon>
        <taxon>Hymenoptera</taxon>
        <taxon>Apocrita</taxon>
        <taxon>Aculeata</taxon>
        <taxon>Apoidea</taxon>
        <taxon>Anthophila</taxon>
        <taxon>Apidae</taxon>
        <taxon>Heterotrigona</taxon>
    </lineage>
</organism>
<dbReference type="GO" id="GO:0005829">
    <property type="term" value="C:cytosol"/>
    <property type="evidence" value="ECO:0007669"/>
    <property type="project" value="TreeGrafter"/>
</dbReference>
<reference evidence="1" key="1">
    <citation type="submission" date="2020-07" db="EMBL/GenBank/DDBJ databases">
        <authorList>
            <person name="Nazaruddin N."/>
        </authorList>
    </citation>
    <scope>NUCLEOTIDE SEQUENCE</scope>
</reference>
<dbReference type="EMBL" id="CAJDYZ010007381">
    <property type="protein sequence ID" value="CAD1474237.1"/>
    <property type="molecule type" value="Genomic_DNA"/>
</dbReference>
<proteinExistence type="predicted"/>
<dbReference type="InterPro" id="IPR001611">
    <property type="entry name" value="Leu-rich_rpt"/>
</dbReference>
<dbReference type="PANTHER" id="PTHR24113">
    <property type="entry name" value="RAN GTPASE-ACTIVATING PROTEIN 1"/>
    <property type="match status" value="1"/>
</dbReference>
<dbReference type="GO" id="GO:0005096">
    <property type="term" value="F:GTPase activator activity"/>
    <property type="evidence" value="ECO:0007669"/>
    <property type="project" value="InterPro"/>
</dbReference>
<dbReference type="GO" id="GO:0006913">
    <property type="term" value="P:nucleocytoplasmic transport"/>
    <property type="evidence" value="ECO:0007669"/>
    <property type="project" value="TreeGrafter"/>
</dbReference>
<dbReference type="SMART" id="SM00368">
    <property type="entry name" value="LRR_RI"/>
    <property type="match status" value="4"/>
</dbReference>
<evidence type="ECO:0008006" key="3">
    <source>
        <dbReference type="Google" id="ProtNLM"/>
    </source>
</evidence>
<gene>
    <name evidence="1" type="ORF">MHI_LOCUS456372</name>
</gene>
<dbReference type="InterPro" id="IPR032675">
    <property type="entry name" value="LRR_dom_sf"/>
</dbReference>
<dbReference type="Proteomes" id="UP000752696">
    <property type="component" value="Unassembled WGS sequence"/>
</dbReference>
<name>A0A6V7H3P2_9HYME</name>
<dbReference type="InterPro" id="IPR027038">
    <property type="entry name" value="RanGap"/>
</dbReference>
<comment type="caution">
    <text evidence="1">The sequence shown here is derived from an EMBL/GenBank/DDBJ whole genome shotgun (WGS) entry which is preliminary data.</text>
</comment>
<feature type="non-terminal residue" evidence="1">
    <location>
        <position position="265"/>
    </location>
</feature>
<dbReference type="GO" id="GO:0031267">
    <property type="term" value="F:small GTPase binding"/>
    <property type="evidence" value="ECO:0007669"/>
    <property type="project" value="TreeGrafter"/>
</dbReference>
<dbReference type="AlphaFoldDB" id="A0A6V7H3P2"/>
<feature type="non-terminal residue" evidence="1">
    <location>
        <position position="1"/>
    </location>
</feature>